<organism evidence="1 2">
    <name type="scientific">Panagrolaimus sp. PS1159</name>
    <dbReference type="NCBI Taxonomy" id="55785"/>
    <lineage>
        <taxon>Eukaryota</taxon>
        <taxon>Metazoa</taxon>
        <taxon>Ecdysozoa</taxon>
        <taxon>Nematoda</taxon>
        <taxon>Chromadorea</taxon>
        <taxon>Rhabditida</taxon>
        <taxon>Tylenchina</taxon>
        <taxon>Panagrolaimomorpha</taxon>
        <taxon>Panagrolaimoidea</taxon>
        <taxon>Panagrolaimidae</taxon>
        <taxon>Panagrolaimus</taxon>
    </lineage>
</organism>
<proteinExistence type="predicted"/>
<protein>
    <submittedName>
        <fullName evidence="2">SKP1 component POZ domain-containing protein</fullName>
    </submittedName>
</protein>
<reference evidence="2" key="1">
    <citation type="submission" date="2022-11" db="UniProtKB">
        <authorList>
            <consortium name="WormBaseParasite"/>
        </authorList>
    </citation>
    <scope>IDENTIFICATION</scope>
</reference>
<evidence type="ECO:0000313" key="1">
    <source>
        <dbReference type="Proteomes" id="UP000887580"/>
    </source>
</evidence>
<name>A0AC35GJL2_9BILA</name>
<dbReference type="WBParaSite" id="PS1159_v2.g5708.t1">
    <property type="protein sequence ID" value="PS1159_v2.g5708.t1"/>
    <property type="gene ID" value="PS1159_v2.g5708"/>
</dbReference>
<evidence type="ECO:0000313" key="2">
    <source>
        <dbReference type="WBParaSite" id="PS1159_v2.g5708.t1"/>
    </source>
</evidence>
<dbReference type="Proteomes" id="UP000887580">
    <property type="component" value="Unplaced"/>
</dbReference>
<accession>A0AC35GJL2</accession>
<sequence length="208" mass="23427">MNILLALLIIFSSYKTFECLPVVAGAVTVSSVNATDVPLLTLKATTLSHIVHLLNRSPAELQEIYQNATDSFEIVTRDGKAKASKSIIERCSPSLVTHLANSTSDSITVNYPVKVIHKVLEFCEYGSLNDENGYEWDRVIDFAVEYDISTLFSYLDKKQVDGFVNAKEKRDRPEAAAKNQKENSSNKNLYIFEVFFLQILFVLVCRYV</sequence>